<dbReference type="KEGG" id="rsz:108839283"/>
<dbReference type="GeneID" id="108839283"/>
<dbReference type="InterPro" id="IPR026960">
    <property type="entry name" value="RVT-Znf"/>
</dbReference>
<name>A0A9W3DDZ8_RAPSA</name>
<feature type="transmembrane region" description="Helical" evidence="1">
    <location>
        <begin position="180"/>
        <end position="200"/>
    </location>
</feature>
<proteinExistence type="predicted"/>
<dbReference type="PANTHER" id="PTHR33116:SF78">
    <property type="entry name" value="OS12G0587133 PROTEIN"/>
    <property type="match status" value="1"/>
</dbReference>
<dbReference type="AlphaFoldDB" id="A0A9W3DDZ8"/>
<dbReference type="Proteomes" id="UP000504610">
    <property type="component" value="Chromosome 3"/>
</dbReference>
<dbReference type="RefSeq" id="XP_056861957.1">
    <property type="nucleotide sequence ID" value="XM_057005977.1"/>
</dbReference>
<gene>
    <name evidence="4" type="primary">LOC108839283</name>
</gene>
<keyword evidence="1" id="KW-1133">Transmembrane helix</keyword>
<evidence type="ECO:0000313" key="4">
    <source>
        <dbReference type="RefSeq" id="XP_056861957.1"/>
    </source>
</evidence>
<dbReference type="OrthoDB" id="1107057at2759"/>
<accession>A0A9W3DDZ8</accession>
<feature type="domain" description="Reverse transcriptase zinc-binding" evidence="2">
    <location>
        <begin position="70"/>
        <end position="152"/>
    </location>
</feature>
<dbReference type="PANTHER" id="PTHR33116">
    <property type="entry name" value="REVERSE TRANSCRIPTASE ZINC-BINDING DOMAIN-CONTAINING PROTEIN-RELATED-RELATED"/>
    <property type="match status" value="1"/>
</dbReference>
<reference evidence="4" key="2">
    <citation type="submission" date="2025-08" db="UniProtKB">
        <authorList>
            <consortium name="RefSeq"/>
        </authorList>
    </citation>
    <scope>IDENTIFICATION</scope>
    <source>
        <tissue evidence="4">Leaf</tissue>
    </source>
</reference>
<reference evidence="3" key="1">
    <citation type="journal article" date="2019" name="Database">
        <title>The radish genome database (RadishGD): an integrated information resource for radish genomics.</title>
        <authorList>
            <person name="Yu H.J."/>
            <person name="Baek S."/>
            <person name="Lee Y.J."/>
            <person name="Cho A."/>
            <person name="Mun J.H."/>
        </authorList>
    </citation>
    <scope>NUCLEOTIDE SEQUENCE [LARGE SCALE GENOMIC DNA]</scope>
    <source>
        <strain evidence="3">cv. WK10039</strain>
    </source>
</reference>
<protein>
    <submittedName>
        <fullName evidence="4">Uncharacterized protein LOC108839283</fullName>
    </submittedName>
</protein>
<evidence type="ECO:0000313" key="3">
    <source>
        <dbReference type="Proteomes" id="UP000504610"/>
    </source>
</evidence>
<keyword evidence="1" id="KW-0812">Transmembrane</keyword>
<evidence type="ECO:0000256" key="1">
    <source>
        <dbReference type="SAM" id="Phobius"/>
    </source>
</evidence>
<keyword evidence="3" id="KW-1185">Reference proteome</keyword>
<evidence type="ECO:0000259" key="2">
    <source>
        <dbReference type="Pfam" id="PF13966"/>
    </source>
</evidence>
<keyword evidence="1" id="KW-0472">Membrane</keyword>
<organism evidence="3 4">
    <name type="scientific">Raphanus sativus</name>
    <name type="common">Radish</name>
    <name type="synonym">Raphanus raphanistrum var. sativus</name>
    <dbReference type="NCBI Taxonomy" id="3726"/>
    <lineage>
        <taxon>Eukaryota</taxon>
        <taxon>Viridiplantae</taxon>
        <taxon>Streptophyta</taxon>
        <taxon>Embryophyta</taxon>
        <taxon>Tracheophyta</taxon>
        <taxon>Spermatophyta</taxon>
        <taxon>Magnoliopsida</taxon>
        <taxon>eudicotyledons</taxon>
        <taxon>Gunneridae</taxon>
        <taxon>Pentapetalae</taxon>
        <taxon>rosids</taxon>
        <taxon>malvids</taxon>
        <taxon>Brassicales</taxon>
        <taxon>Brassicaceae</taxon>
        <taxon>Brassiceae</taxon>
        <taxon>Raphanus</taxon>
    </lineage>
</organism>
<feature type="transmembrane region" description="Helical" evidence="1">
    <location>
        <begin position="142"/>
        <end position="160"/>
    </location>
</feature>
<sequence>MGPCFRNYLNALEKKSIRGPAIPLNSTRRTRDPQVEEMIRQIKNFKVVLQNNVEDKALWRQGDGIFGAHFSTFSTWDMIRERRQSVPWQKLVWFKQGVPRFAFITWLAVKDRLSTGVKMRTWGQNQGCLFCGDPEETRDHLFFAYPYTYTLWLQVLGTLIQPAPSPDWEENVQVLLAGSHGLLVSILVRLSFQVTVYYLWRERKERRHSQRTRTVDQLARIIDKTIRQRILSTRYAEKPKLRDLLQCWFGAHMRHS</sequence>
<dbReference type="Pfam" id="PF13966">
    <property type="entry name" value="zf-RVT"/>
    <property type="match status" value="1"/>
</dbReference>